<protein>
    <submittedName>
        <fullName evidence="1">Uncharacterized protein</fullName>
    </submittedName>
</protein>
<dbReference type="EMBL" id="GGEC01093422">
    <property type="protein sequence ID" value="MBX73906.1"/>
    <property type="molecule type" value="Transcribed_RNA"/>
</dbReference>
<accession>A0A2P2R3R9</accession>
<reference evidence="1" key="1">
    <citation type="submission" date="2018-02" db="EMBL/GenBank/DDBJ databases">
        <title>Rhizophora mucronata_Transcriptome.</title>
        <authorList>
            <person name="Meera S.P."/>
            <person name="Sreeshan A."/>
            <person name="Augustine A."/>
        </authorList>
    </citation>
    <scope>NUCLEOTIDE SEQUENCE</scope>
    <source>
        <tissue evidence="1">Leaf</tissue>
    </source>
</reference>
<evidence type="ECO:0000313" key="1">
    <source>
        <dbReference type="EMBL" id="MBX73906.1"/>
    </source>
</evidence>
<sequence length="35" mass="4043">MCFVTPDSKSNHKDNPMTMKLIKLSKTCSQKNTRE</sequence>
<name>A0A2P2R3R9_RHIMU</name>
<organism evidence="1">
    <name type="scientific">Rhizophora mucronata</name>
    <name type="common">Asiatic mangrove</name>
    <dbReference type="NCBI Taxonomy" id="61149"/>
    <lineage>
        <taxon>Eukaryota</taxon>
        <taxon>Viridiplantae</taxon>
        <taxon>Streptophyta</taxon>
        <taxon>Embryophyta</taxon>
        <taxon>Tracheophyta</taxon>
        <taxon>Spermatophyta</taxon>
        <taxon>Magnoliopsida</taxon>
        <taxon>eudicotyledons</taxon>
        <taxon>Gunneridae</taxon>
        <taxon>Pentapetalae</taxon>
        <taxon>rosids</taxon>
        <taxon>fabids</taxon>
        <taxon>Malpighiales</taxon>
        <taxon>Rhizophoraceae</taxon>
        <taxon>Rhizophora</taxon>
    </lineage>
</organism>
<proteinExistence type="predicted"/>
<dbReference type="AlphaFoldDB" id="A0A2P2R3R9"/>